<dbReference type="Gramene" id="TraesMAC5D03G03144410.1">
    <property type="protein sequence ID" value="TraesMAC5D03G03144410.1"/>
    <property type="gene ID" value="TraesMAC5D03G03144410"/>
</dbReference>
<dbReference type="PANTHER" id="PTHR10906">
    <property type="entry name" value="SECY/SEC61-ALPHA FAMILY MEMBER"/>
    <property type="match status" value="1"/>
</dbReference>
<keyword evidence="2" id="KW-1133">Transmembrane helix</keyword>
<protein>
    <submittedName>
        <fullName evidence="3">Uncharacterized protein</fullName>
    </submittedName>
</protein>
<dbReference type="OMA" id="FCKLERR"/>
<sequence length="128" mass="14004">MPTRMASFDLFRLRPLAELLPEVESPTEGVPFRRKAAYTAGSLLVVLAGTQLPLYGIDTSTAPHDPLYWFHTAYAANCGTVMAFGVFPLLVSEAASHLLMGLRVVNPIPENRVLLNGLQKVLGVLIHY</sequence>
<proteinExistence type="predicted"/>
<dbReference type="EnsemblPlants" id="TraesCS5D02G285000.1">
    <property type="protein sequence ID" value="TraesCS5D02G285000.1"/>
    <property type="gene ID" value="TraesCS5D02G285000"/>
</dbReference>
<dbReference type="Gramene" id="TraesCS5D02G285000.1">
    <property type="protein sequence ID" value="TraesCS5D02G285000.1"/>
    <property type="gene ID" value="TraesCS5D02G285000"/>
</dbReference>
<reference evidence="3" key="1">
    <citation type="submission" date="2018-08" db="EMBL/GenBank/DDBJ databases">
        <authorList>
            <person name="Rossello M."/>
        </authorList>
    </citation>
    <scope>NUCLEOTIDE SEQUENCE [LARGE SCALE GENOMIC DNA]</scope>
    <source>
        <strain evidence="3">cv. Chinese Spring</strain>
    </source>
</reference>
<name>A0A3B6MUE1_WHEAT</name>
<dbReference type="STRING" id="4565.A0A3B6MUE1"/>
<dbReference type="GO" id="GO:0015031">
    <property type="term" value="P:protein transport"/>
    <property type="evidence" value="ECO:0007669"/>
    <property type="project" value="InterPro"/>
</dbReference>
<dbReference type="AlphaFoldDB" id="A0A3B6MUE1"/>
<comment type="subcellular location">
    <subcellularLocation>
        <location evidence="1">Plastid</location>
        <location evidence="1">Chloroplast thylakoid membrane</location>
        <topology evidence="1">Multi-pass membrane protein</topology>
    </subcellularLocation>
</comment>
<dbReference type="GO" id="GO:0009535">
    <property type="term" value="C:chloroplast thylakoid membrane"/>
    <property type="evidence" value="ECO:0007669"/>
    <property type="project" value="UniProtKB-SubCell"/>
</dbReference>
<dbReference type="Gramene" id="TraesRN5D0100681900.1">
    <property type="protein sequence ID" value="TraesRN5D0100681900.1"/>
    <property type="gene ID" value="TraesRN5D0100681900"/>
</dbReference>
<reference evidence="3" key="2">
    <citation type="submission" date="2018-10" db="UniProtKB">
        <authorList>
            <consortium name="EnsemblPlants"/>
        </authorList>
    </citation>
    <scope>IDENTIFICATION</scope>
</reference>
<evidence type="ECO:0000313" key="3">
    <source>
        <dbReference type="EnsemblPlants" id="TraesCS5D02G285000.1"/>
    </source>
</evidence>
<dbReference type="Gramene" id="TraesCS5D03G0652400.1">
    <property type="protein sequence ID" value="TraesCS5D03G0652400.1.CDS"/>
    <property type="gene ID" value="TraesCS5D03G0652400"/>
</dbReference>
<evidence type="ECO:0000256" key="1">
    <source>
        <dbReference type="ARBA" id="ARBA00004454"/>
    </source>
</evidence>
<dbReference type="Proteomes" id="UP000019116">
    <property type="component" value="Chromosome 5D"/>
</dbReference>
<dbReference type="Gramene" id="TraesCAD_scaffold_089394_01G000100.1">
    <property type="protein sequence ID" value="TraesCAD_scaffold_089394_01G000100.1"/>
    <property type="gene ID" value="TraesCAD_scaffold_089394_01G000100"/>
</dbReference>
<dbReference type="InterPro" id="IPR002208">
    <property type="entry name" value="SecY/SEC61-alpha"/>
</dbReference>
<feature type="transmembrane region" description="Helical" evidence="2">
    <location>
        <begin position="36"/>
        <end position="56"/>
    </location>
</feature>
<dbReference type="Gramene" id="TraesCLE_scaffold_095476_01G000100.1">
    <property type="protein sequence ID" value="TraesCLE_scaffold_095476_01G000100.1"/>
    <property type="gene ID" value="TraesCLE_scaffold_095476_01G000100"/>
</dbReference>
<evidence type="ECO:0000256" key="2">
    <source>
        <dbReference type="SAM" id="Phobius"/>
    </source>
</evidence>
<dbReference type="SMR" id="A0A3B6MUE1"/>
<feature type="transmembrane region" description="Helical" evidence="2">
    <location>
        <begin position="68"/>
        <end position="91"/>
    </location>
</feature>
<dbReference type="Gramene" id="TraesROB_scaffold_096951_01G000100.1">
    <property type="protein sequence ID" value="TraesROB_scaffold_096951_01G000100.1"/>
    <property type="gene ID" value="TraesROB_scaffold_096951_01G000100"/>
</dbReference>
<accession>A0A3B6MUE1</accession>
<dbReference type="Gramene" id="TraesWEE_scaffold_158584_01G000100.1">
    <property type="protein sequence ID" value="TraesWEE_scaffold_158584_01G000100.1"/>
    <property type="gene ID" value="TraesWEE_scaffold_158584_01G000100"/>
</dbReference>
<dbReference type="SUPFAM" id="SSF103491">
    <property type="entry name" value="Preprotein translocase SecY subunit"/>
    <property type="match status" value="1"/>
</dbReference>
<dbReference type="InterPro" id="IPR023201">
    <property type="entry name" value="SecY_dom_sf"/>
</dbReference>
<dbReference type="Gene3D" id="1.10.3370.10">
    <property type="entry name" value="SecY subunit domain"/>
    <property type="match status" value="1"/>
</dbReference>
<dbReference type="OrthoDB" id="1522658at2759"/>
<organism evidence="3">
    <name type="scientific">Triticum aestivum</name>
    <name type="common">Wheat</name>
    <dbReference type="NCBI Taxonomy" id="4565"/>
    <lineage>
        <taxon>Eukaryota</taxon>
        <taxon>Viridiplantae</taxon>
        <taxon>Streptophyta</taxon>
        <taxon>Embryophyta</taxon>
        <taxon>Tracheophyta</taxon>
        <taxon>Spermatophyta</taxon>
        <taxon>Magnoliopsida</taxon>
        <taxon>Liliopsida</taxon>
        <taxon>Poales</taxon>
        <taxon>Poaceae</taxon>
        <taxon>BOP clade</taxon>
        <taxon>Pooideae</taxon>
        <taxon>Triticodae</taxon>
        <taxon>Triticeae</taxon>
        <taxon>Triticinae</taxon>
        <taxon>Triticum</taxon>
    </lineage>
</organism>
<dbReference type="Gramene" id="TraesNOR5D03G03174800.1">
    <property type="protein sequence ID" value="TraesNOR5D03G03174800.1"/>
    <property type="gene ID" value="TraesNOR5D03G03174800"/>
</dbReference>
<keyword evidence="4" id="KW-1185">Reference proteome</keyword>
<evidence type="ECO:0000313" key="4">
    <source>
        <dbReference type="Proteomes" id="UP000019116"/>
    </source>
</evidence>
<keyword evidence="2" id="KW-0472">Membrane</keyword>
<keyword evidence="2" id="KW-0812">Transmembrane</keyword>